<feature type="domain" description="Calcineurin-like phosphoesterase" evidence="3">
    <location>
        <begin position="6"/>
        <end position="233"/>
    </location>
</feature>
<dbReference type="GO" id="GO:0000166">
    <property type="term" value="F:nucleotide binding"/>
    <property type="evidence" value="ECO:0007669"/>
    <property type="project" value="UniProtKB-KW"/>
</dbReference>
<dbReference type="GO" id="GO:0009166">
    <property type="term" value="P:nucleotide catabolic process"/>
    <property type="evidence" value="ECO:0007669"/>
    <property type="project" value="InterPro"/>
</dbReference>
<dbReference type="Pfam" id="PF00149">
    <property type="entry name" value="Metallophos"/>
    <property type="match status" value="1"/>
</dbReference>
<comment type="similarity">
    <text evidence="2">Belongs to the 5'-nucleotidase family.</text>
</comment>
<dbReference type="Gene3D" id="3.60.21.10">
    <property type="match status" value="1"/>
</dbReference>
<dbReference type="PANTHER" id="PTHR11575">
    <property type="entry name" value="5'-NUCLEOTIDASE-RELATED"/>
    <property type="match status" value="1"/>
</dbReference>
<dbReference type="InterPro" id="IPR006179">
    <property type="entry name" value="5_nucleotidase/apyrase"/>
</dbReference>
<dbReference type="RefSeq" id="WP_069995463.1">
    <property type="nucleotide sequence ID" value="NZ_FMPG01000002.1"/>
</dbReference>
<evidence type="ECO:0000313" key="8">
    <source>
        <dbReference type="Proteomes" id="UP000095768"/>
    </source>
</evidence>
<sequence length="526" mass="58665">MTELVFYVVSDVHGYIFPTDYQQAHQSLPMGLLQAKQTIDLDRLQHDHTLLIDNGDFLQGSPFCSFLSSHLNSSQPLTDIYNDMGFDVGIIGNHEFNFGMRYLKDTLQQLNYPVLCENILINDQPFTGEGVTYIKKAGVQIGVIGLTTQFIPNWEQPQHIKNLTFESAKQGLQRVLPKVRQQADIVVVCYHGGFEKDIHTGASTELLTGENEGYDLLTEFEGIDVLITGHQHQTIAEVINGIPVIQPGTKGQHVGKITLDITESSVSNMDKVGAHHATNKHVVRHAKSELLPVTGKHPLILTDVQKSLESDVENWLDTKIATLNQPMCIDDHFEARKQPHPFINLLNYILLEASGADISSTALFDTATGFDRTVTMRDVINNYPFPNTFNVLAMTGHEIKASIEKSAAYFDFENGEVIVSPTSIKPKPQHFNYDMYGGIYYEIHVNAPVGDRVKNILFKGEPMDMSATYTIVLNNYRAVGGGGYTMFSSDKIVKDIQVEGAQLIIDYLAQHPDVNVPNVTDFKVLK</sequence>
<keyword evidence="2" id="KW-0547">Nucleotide-binding</keyword>
<dbReference type="GO" id="GO:0030288">
    <property type="term" value="C:outer membrane-bounded periplasmic space"/>
    <property type="evidence" value="ECO:0007669"/>
    <property type="project" value="TreeGrafter"/>
</dbReference>
<dbReference type="GO" id="GO:0016788">
    <property type="term" value="F:hydrolase activity, acting on ester bonds"/>
    <property type="evidence" value="ECO:0007669"/>
    <property type="project" value="InterPro"/>
</dbReference>
<evidence type="ECO:0000259" key="3">
    <source>
        <dbReference type="Pfam" id="PF00149"/>
    </source>
</evidence>
<dbReference type="Gene3D" id="3.90.780.10">
    <property type="entry name" value="5'-Nucleotidase, C-terminal domain"/>
    <property type="match status" value="1"/>
</dbReference>
<dbReference type="EMBL" id="FMPI01000007">
    <property type="protein sequence ID" value="SCS87205.1"/>
    <property type="molecule type" value="Genomic_DNA"/>
</dbReference>
<dbReference type="PRINTS" id="PR01607">
    <property type="entry name" value="APYRASEFAMLY"/>
</dbReference>
<dbReference type="Proteomes" id="UP000095412">
    <property type="component" value="Unassembled WGS sequence"/>
</dbReference>
<dbReference type="InterPro" id="IPR029052">
    <property type="entry name" value="Metallo-depent_PP-like"/>
</dbReference>
<dbReference type="InterPro" id="IPR036907">
    <property type="entry name" value="5'-Nucleotdase_C_sf"/>
</dbReference>
<keyword evidence="1" id="KW-0732">Signal</keyword>
<gene>
    <name evidence="5" type="primary">yfkN_1</name>
    <name evidence="6" type="synonym">yfkN_3</name>
    <name evidence="5" type="ORF">SAMEA2297795_00911</name>
    <name evidence="6" type="ORF">SAMEA2297796_01292</name>
</gene>
<accession>A0A1D4LLV3</accession>
<reference evidence="5 8" key="2">
    <citation type="submission" date="2016-09" db="EMBL/GenBank/DDBJ databases">
        <authorList>
            <consortium name="Pathogen Informatics"/>
        </authorList>
    </citation>
    <scope>NUCLEOTIDE SEQUENCE [LARGE SCALE GENOMIC DNA]</scope>
    <source>
        <strain evidence="5 8">82B</strain>
    </source>
</reference>
<evidence type="ECO:0000259" key="4">
    <source>
        <dbReference type="Pfam" id="PF02872"/>
    </source>
</evidence>
<keyword evidence="7" id="KW-1185">Reference proteome</keyword>
<dbReference type="PANTHER" id="PTHR11575:SF6">
    <property type="entry name" value="2',3'-CYCLIC-NUCLEOTIDE 2'-PHOSPHODIESTERASE_3'-NUCLEOTIDASE"/>
    <property type="match status" value="1"/>
</dbReference>
<dbReference type="AlphaFoldDB" id="A0A1D4LLV3"/>
<dbReference type="InterPro" id="IPR006146">
    <property type="entry name" value="5'-Nucleotdase_CS"/>
</dbReference>
<proteinExistence type="inferred from homology"/>
<evidence type="ECO:0000313" key="6">
    <source>
        <dbReference type="EMBL" id="SCS87205.1"/>
    </source>
</evidence>
<protein>
    <submittedName>
        <fullName evidence="5">23-cyclic-nucleotide 2-phosphodiesterase</fullName>
    </submittedName>
</protein>
<feature type="domain" description="5'-Nucleotidase C-terminal" evidence="4">
    <location>
        <begin position="320"/>
        <end position="488"/>
    </location>
</feature>
<dbReference type="Proteomes" id="UP000095768">
    <property type="component" value="Unassembled WGS sequence"/>
</dbReference>
<organism evidence="5 8">
    <name type="scientific">Staphylococcus caeli</name>
    <dbReference type="NCBI Taxonomy" id="2201815"/>
    <lineage>
        <taxon>Bacteria</taxon>
        <taxon>Bacillati</taxon>
        <taxon>Bacillota</taxon>
        <taxon>Bacilli</taxon>
        <taxon>Bacillales</taxon>
        <taxon>Staphylococcaceae</taxon>
        <taxon>Staphylococcus</taxon>
    </lineage>
</organism>
<dbReference type="GO" id="GO:0046872">
    <property type="term" value="F:metal ion binding"/>
    <property type="evidence" value="ECO:0007669"/>
    <property type="project" value="InterPro"/>
</dbReference>
<dbReference type="SUPFAM" id="SSF56300">
    <property type="entry name" value="Metallo-dependent phosphatases"/>
    <property type="match status" value="1"/>
</dbReference>
<evidence type="ECO:0000313" key="7">
    <source>
        <dbReference type="Proteomes" id="UP000095412"/>
    </source>
</evidence>
<evidence type="ECO:0000256" key="2">
    <source>
        <dbReference type="RuleBase" id="RU362119"/>
    </source>
</evidence>
<name>A0A1D4LLV3_9STAP</name>
<evidence type="ECO:0000256" key="1">
    <source>
        <dbReference type="ARBA" id="ARBA00022729"/>
    </source>
</evidence>
<dbReference type="InterPro" id="IPR008334">
    <property type="entry name" value="5'-Nucleotdase_C"/>
</dbReference>
<dbReference type="OrthoDB" id="9775118at2"/>
<evidence type="ECO:0000313" key="5">
    <source>
        <dbReference type="EMBL" id="SCS65661.1"/>
    </source>
</evidence>
<dbReference type="InterPro" id="IPR004843">
    <property type="entry name" value="Calcineurin-like_PHP"/>
</dbReference>
<dbReference type="PROSITE" id="PS00786">
    <property type="entry name" value="5_NUCLEOTIDASE_2"/>
    <property type="match status" value="1"/>
</dbReference>
<dbReference type="SUPFAM" id="SSF55816">
    <property type="entry name" value="5'-nucleotidase (syn. UDP-sugar hydrolase), C-terminal domain"/>
    <property type="match status" value="1"/>
</dbReference>
<dbReference type="Pfam" id="PF02872">
    <property type="entry name" value="5_nucleotid_C"/>
    <property type="match status" value="1"/>
</dbReference>
<keyword evidence="2" id="KW-0378">Hydrolase</keyword>
<dbReference type="EMBL" id="FMPG01000002">
    <property type="protein sequence ID" value="SCS65661.1"/>
    <property type="molecule type" value="Genomic_DNA"/>
</dbReference>
<reference evidence="6 7" key="1">
    <citation type="submission" date="2016-09" db="EMBL/GenBank/DDBJ databases">
        <authorList>
            <consortium name="Pathogen Informatics"/>
            <person name="Sun Q."/>
            <person name="Inoue M."/>
        </authorList>
    </citation>
    <scope>NUCLEOTIDE SEQUENCE [LARGE SCALE GENOMIC DNA]</scope>
    <source>
        <strain evidence="6 7">82C</strain>
    </source>
</reference>